<dbReference type="EMBL" id="VHSG01000002">
    <property type="protein sequence ID" value="TQV86168.1"/>
    <property type="molecule type" value="Genomic_DNA"/>
</dbReference>
<dbReference type="NCBIfam" id="TIGR02595">
    <property type="entry name" value="PEP_CTERM"/>
    <property type="match status" value="1"/>
</dbReference>
<dbReference type="Proteomes" id="UP000319732">
    <property type="component" value="Unassembled WGS sequence"/>
</dbReference>
<dbReference type="OrthoDB" id="5704224at2"/>
<sequence length="204" mass="21670">MSRSTPSRLSRLRPIRCQTGAIRRGLLSITLLTFLASMSSGASALVIEYSTSFLGGDSYRYDYTITNDAPSGGDNVGLFSILFDTLLYDFSSLNIVSDASTASWEQSVLAPAIGVPAAFDFFALDFGLGAGETAAGFAIEFDWLGDPGDPAAQLFEVYDPFSFALLDVGTTIAAMVPVSEPRGLLLLLLGLGALLYRRRARAAG</sequence>
<comment type="caution">
    <text evidence="1">The sequence shown here is derived from an EMBL/GenBank/DDBJ whole genome shotgun (WGS) entry which is preliminary data.</text>
</comment>
<name>A0A545U9M2_9GAMM</name>
<dbReference type="AlphaFoldDB" id="A0A545U9M2"/>
<proteinExistence type="predicted"/>
<keyword evidence="2" id="KW-1185">Reference proteome</keyword>
<gene>
    <name evidence="1" type="ORF">FKG94_01030</name>
</gene>
<dbReference type="InterPro" id="IPR013424">
    <property type="entry name" value="Ice-binding_C"/>
</dbReference>
<evidence type="ECO:0000313" key="2">
    <source>
        <dbReference type="Proteomes" id="UP000319732"/>
    </source>
</evidence>
<reference evidence="1 2" key="1">
    <citation type="submission" date="2019-06" db="EMBL/GenBank/DDBJ databases">
        <title>Whole genome sequence for Cellvibrionaceae sp. R142.</title>
        <authorList>
            <person name="Wang G."/>
        </authorList>
    </citation>
    <scope>NUCLEOTIDE SEQUENCE [LARGE SCALE GENOMIC DNA]</scope>
    <source>
        <strain evidence="1 2">R142</strain>
    </source>
</reference>
<evidence type="ECO:0000313" key="1">
    <source>
        <dbReference type="EMBL" id="TQV86168.1"/>
    </source>
</evidence>
<protein>
    <submittedName>
        <fullName evidence="1">PEP-CTERM sorting domain-containing protein</fullName>
    </submittedName>
</protein>
<organism evidence="1 2">
    <name type="scientific">Exilibacterium tricleocarpae</name>
    <dbReference type="NCBI Taxonomy" id="2591008"/>
    <lineage>
        <taxon>Bacteria</taxon>
        <taxon>Pseudomonadati</taxon>
        <taxon>Pseudomonadota</taxon>
        <taxon>Gammaproteobacteria</taxon>
        <taxon>Cellvibrionales</taxon>
        <taxon>Cellvibrionaceae</taxon>
        <taxon>Exilibacterium</taxon>
    </lineage>
</organism>
<accession>A0A545U9M2</accession>